<comment type="caution">
    <text evidence="10">The sequence shown here is derived from an EMBL/GenBank/DDBJ whole genome shotgun (WGS) entry which is preliminary data.</text>
</comment>
<evidence type="ECO:0000256" key="7">
    <source>
        <dbReference type="ARBA" id="ARBA00023177"/>
    </source>
</evidence>
<evidence type="ECO:0000259" key="9">
    <source>
        <dbReference type="Pfam" id="PF00909"/>
    </source>
</evidence>
<organism evidence="10 11">
    <name type="scientific">Rhizoclosmatium globosum</name>
    <dbReference type="NCBI Taxonomy" id="329046"/>
    <lineage>
        <taxon>Eukaryota</taxon>
        <taxon>Fungi</taxon>
        <taxon>Fungi incertae sedis</taxon>
        <taxon>Chytridiomycota</taxon>
        <taxon>Chytridiomycota incertae sedis</taxon>
        <taxon>Chytridiomycetes</taxon>
        <taxon>Chytridiales</taxon>
        <taxon>Chytriomycetaceae</taxon>
        <taxon>Rhizoclosmatium</taxon>
    </lineage>
</organism>
<dbReference type="AlphaFoldDB" id="A0A1Y2CLH6"/>
<feature type="transmembrane region" description="Helical" evidence="8">
    <location>
        <begin position="193"/>
        <end position="216"/>
    </location>
</feature>
<evidence type="ECO:0000313" key="10">
    <source>
        <dbReference type="EMBL" id="ORY47879.1"/>
    </source>
</evidence>
<evidence type="ECO:0000256" key="8">
    <source>
        <dbReference type="SAM" id="Phobius"/>
    </source>
</evidence>
<feature type="transmembrane region" description="Helical" evidence="8">
    <location>
        <begin position="287"/>
        <end position="304"/>
    </location>
</feature>
<dbReference type="GO" id="GO:0008519">
    <property type="term" value="F:ammonium channel activity"/>
    <property type="evidence" value="ECO:0007669"/>
    <property type="project" value="InterPro"/>
</dbReference>
<dbReference type="InterPro" id="IPR024041">
    <property type="entry name" value="NH4_transpt_AmtB-like_dom"/>
</dbReference>
<protein>
    <submittedName>
        <fullName evidence="10">Rh-like protein/ammonium transporter</fullName>
    </submittedName>
</protein>
<evidence type="ECO:0000256" key="5">
    <source>
        <dbReference type="ARBA" id="ARBA00022989"/>
    </source>
</evidence>
<gene>
    <name evidence="10" type="ORF">BCR33DRAFT_714936</name>
</gene>
<evidence type="ECO:0000256" key="6">
    <source>
        <dbReference type="ARBA" id="ARBA00023136"/>
    </source>
</evidence>
<evidence type="ECO:0000256" key="3">
    <source>
        <dbReference type="ARBA" id="ARBA00022448"/>
    </source>
</evidence>
<keyword evidence="3" id="KW-0813">Transport</keyword>
<comment type="subcellular location">
    <subcellularLocation>
        <location evidence="1">Membrane</location>
        <topology evidence="1">Multi-pass membrane protein</topology>
    </subcellularLocation>
</comment>
<sequence>MASNSTASPLVAGDIAWILTSSSLVFLQIPALGLFYSGLSDQKNSLTTLLAVLLCFCVVAIQWVLFGFSLSFSDTSHSNFIGNFDYGFLKNTMDTQNMVAGTIPNALLAMYQMMFACITPGLLIGGIAGRMRLLPMMIFVFLWTTIVYDPIAYWTWSSNGWLHNLNCLDYAGGSVVHLSSGVTGFMLAPHNPAFVYIGTALLWFGWNGFNGGSALGSNERAVGAAFATNIAAAAKRFSAIAFCNGVVIALVAITPGSGYIQPGVALFLFVHWLGVDDTLEVGASHGVGGAFGMILTGIFAQFSITNVDVAGLAGIAAVTVWTAGWTCIIVLAVNMIPGLKMRCHKDAEAVGLDTAEVGEVSYPVYESVATEEPSKLEKEEFLEPRITKPLGDVSPHPSQATLADNGIEIICPPVEGLPRVRTN</sequence>
<dbReference type="STRING" id="329046.A0A1Y2CLH6"/>
<dbReference type="EMBL" id="MCGO01000013">
    <property type="protein sequence ID" value="ORY47879.1"/>
    <property type="molecule type" value="Genomic_DNA"/>
</dbReference>
<dbReference type="PANTHER" id="PTHR43029:SF10">
    <property type="entry name" value="AMMONIUM TRANSPORTER MEP2"/>
    <property type="match status" value="1"/>
</dbReference>
<feature type="domain" description="Ammonium transporter AmtB-like" evidence="9">
    <location>
        <begin position="16"/>
        <end position="362"/>
    </location>
</feature>
<evidence type="ECO:0000313" key="11">
    <source>
        <dbReference type="Proteomes" id="UP000193642"/>
    </source>
</evidence>
<feature type="transmembrane region" description="Helical" evidence="8">
    <location>
        <begin position="136"/>
        <end position="156"/>
    </location>
</feature>
<dbReference type="Proteomes" id="UP000193642">
    <property type="component" value="Unassembled WGS sequence"/>
</dbReference>
<dbReference type="GO" id="GO:0005886">
    <property type="term" value="C:plasma membrane"/>
    <property type="evidence" value="ECO:0007669"/>
    <property type="project" value="TreeGrafter"/>
</dbReference>
<feature type="transmembrane region" description="Helical" evidence="8">
    <location>
        <begin position="237"/>
        <end position="253"/>
    </location>
</feature>
<keyword evidence="7" id="KW-0924">Ammonia transport</keyword>
<dbReference type="InterPro" id="IPR029020">
    <property type="entry name" value="Ammonium/urea_transptr"/>
</dbReference>
<keyword evidence="4 8" id="KW-0812">Transmembrane</keyword>
<evidence type="ECO:0000256" key="2">
    <source>
        <dbReference type="ARBA" id="ARBA00005887"/>
    </source>
</evidence>
<accession>A0A1Y2CLH6</accession>
<dbReference type="SUPFAM" id="SSF111352">
    <property type="entry name" value="Ammonium transporter"/>
    <property type="match status" value="1"/>
</dbReference>
<reference evidence="10 11" key="1">
    <citation type="submission" date="2016-07" db="EMBL/GenBank/DDBJ databases">
        <title>Pervasive Adenine N6-methylation of Active Genes in Fungi.</title>
        <authorList>
            <consortium name="DOE Joint Genome Institute"/>
            <person name="Mondo S.J."/>
            <person name="Dannebaum R.O."/>
            <person name="Kuo R.C."/>
            <person name="Labutti K."/>
            <person name="Haridas S."/>
            <person name="Kuo A."/>
            <person name="Salamov A."/>
            <person name="Ahrendt S.R."/>
            <person name="Lipzen A."/>
            <person name="Sullivan W."/>
            <person name="Andreopoulos W.B."/>
            <person name="Clum A."/>
            <person name="Lindquist E."/>
            <person name="Daum C."/>
            <person name="Ramamoorthy G.K."/>
            <person name="Gryganskyi A."/>
            <person name="Culley D."/>
            <person name="Magnuson J.K."/>
            <person name="James T.Y."/>
            <person name="O'Malley M.A."/>
            <person name="Stajich J.E."/>
            <person name="Spatafora J.W."/>
            <person name="Visel A."/>
            <person name="Grigoriev I.V."/>
        </authorList>
    </citation>
    <scope>NUCLEOTIDE SEQUENCE [LARGE SCALE GENOMIC DNA]</scope>
    <source>
        <strain evidence="10 11">JEL800</strain>
    </source>
</reference>
<keyword evidence="5 8" id="KW-1133">Transmembrane helix</keyword>
<dbReference type="OrthoDB" id="534912at2759"/>
<keyword evidence="6 8" id="KW-0472">Membrane</keyword>
<keyword evidence="11" id="KW-1185">Reference proteome</keyword>
<evidence type="ECO:0000256" key="1">
    <source>
        <dbReference type="ARBA" id="ARBA00004141"/>
    </source>
</evidence>
<dbReference type="PANTHER" id="PTHR43029">
    <property type="entry name" value="AMMONIUM TRANSPORTER MEP2"/>
    <property type="match status" value="1"/>
</dbReference>
<comment type="similarity">
    <text evidence="2">Belongs to the ammonia transporter channel (TC 1.A.11.2) family.</text>
</comment>
<dbReference type="Pfam" id="PF00909">
    <property type="entry name" value="Ammonium_transp"/>
    <property type="match status" value="1"/>
</dbReference>
<evidence type="ECO:0000256" key="4">
    <source>
        <dbReference type="ARBA" id="ARBA00022692"/>
    </source>
</evidence>
<feature type="transmembrane region" description="Helical" evidence="8">
    <location>
        <begin position="15"/>
        <end position="36"/>
    </location>
</feature>
<feature type="transmembrane region" description="Helical" evidence="8">
    <location>
        <begin position="108"/>
        <end position="129"/>
    </location>
</feature>
<feature type="transmembrane region" description="Helical" evidence="8">
    <location>
        <begin position="310"/>
        <end position="333"/>
    </location>
</feature>
<feature type="transmembrane region" description="Helical" evidence="8">
    <location>
        <begin position="259"/>
        <end position="275"/>
    </location>
</feature>
<proteinExistence type="inferred from homology"/>
<dbReference type="InterPro" id="IPR001905">
    <property type="entry name" value="Ammonium_transpt"/>
</dbReference>
<dbReference type="Gene3D" id="1.10.3430.10">
    <property type="entry name" value="Ammonium transporter AmtB like domains"/>
    <property type="match status" value="1"/>
</dbReference>
<feature type="transmembrane region" description="Helical" evidence="8">
    <location>
        <begin position="48"/>
        <end position="70"/>
    </location>
</feature>
<name>A0A1Y2CLH6_9FUNG</name>